<dbReference type="SMART" id="SM00487">
    <property type="entry name" value="DEXDc"/>
    <property type="match status" value="1"/>
</dbReference>
<evidence type="ECO:0000313" key="8">
    <source>
        <dbReference type="Proteomes" id="UP000664293"/>
    </source>
</evidence>
<dbReference type="PROSITE" id="PS50966">
    <property type="entry name" value="ZF_SWIM"/>
    <property type="match status" value="1"/>
</dbReference>
<dbReference type="Gene3D" id="3.40.50.300">
    <property type="entry name" value="P-loop containing nucleotide triphosphate hydrolases"/>
    <property type="match status" value="1"/>
</dbReference>
<evidence type="ECO:0000256" key="1">
    <source>
        <dbReference type="ARBA" id="ARBA00022801"/>
    </source>
</evidence>
<dbReference type="PROSITE" id="PS51192">
    <property type="entry name" value="HELICASE_ATP_BIND_1"/>
    <property type="match status" value="1"/>
</dbReference>
<accession>A0ABS3E1Y5</accession>
<keyword evidence="1" id="KW-0378">Hydrolase</keyword>
<dbReference type="RefSeq" id="WP_206997839.1">
    <property type="nucleotide sequence ID" value="NZ_JAEKJR010000001.1"/>
</dbReference>
<dbReference type="SMART" id="SM00490">
    <property type="entry name" value="HELICc"/>
    <property type="match status" value="1"/>
</dbReference>
<dbReference type="InterPro" id="IPR007527">
    <property type="entry name" value="Znf_SWIM"/>
</dbReference>
<feature type="domain" description="Helicase C-terminal" evidence="6">
    <location>
        <begin position="909"/>
        <end position="1062"/>
    </location>
</feature>
<protein>
    <submittedName>
        <fullName evidence="7">DEAD/DEAH box helicase</fullName>
    </submittedName>
</protein>
<dbReference type="InterPro" id="IPR027417">
    <property type="entry name" value="P-loop_NTPase"/>
</dbReference>
<comment type="caution">
    <text evidence="7">The sequence shown here is derived from an EMBL/GenBank/DDBJ whole genome shotgun (WGS) entry which is preliminary data.</text>
</comment>
<dbReference type="EMBL" id="JAEKJR010000001">
    <property type="protein sequence ID" value="MBN8429300.1"/>
    <property type="molecule type" value="Genomic_DNA"/>
</dbReference>
<keyword evidence="3" id="KW-0479">Metal-binding</keyword>
<keyword evidence="8" id="KW-1185">Reference proteome</keyword>
<evidence type="ECO:0000256" key="3">
    <source>
        <dbReference type="PROSITE-ProRule" id="PRU00325"/>
    </source>
</evidence>
<reference evidence="7 8" key="1">
    <citation type="submission" date="2020-12" db="EMBL/GenBank/DDBJ databases">
        <title>Oil enriched cultivation method for isolating marine PHA-producing bacteria.</title>
        <authorList>
            <person name="Zheng W."/>
            <person name="Yu S."/>
            <person name="Huang Y."/>
        </authorList>
    </citation>
    <scope>NUCLEOTIDE SEQUENCE [LARGE SCALE GENOMIC DNA]</scope>
    <source>
        <strain evidence="7 8">SN0-2</strain>
    </source>
</reference>
<evidence type="ECO:0000313" key="7">
    <source>
        <dbReference type="EMBL" id="MBN8429300.1"/>
    </source>
</evidence>
<dbReference type="PANTHER" id="PTHR10799">
    <property type="entry name" value="SNF2/RAD54 HELICASE FAMILY"/>
    <property type="match status" value="1"/>
</dbReference>
<dbReference type="InterPro" id="IPR038718">
    <property type="entry name" value="SNF2-like_sf"/>
</dbReference>
<evidence type="ECO:0000259" key="4">
    <source>
        <dbReference type="PROSITE" id="PS50966"/>
    </source>
</evidence>
<dbReference type="InterPro" id="IPR000330">
    <property type="entry name" value="SNF2_N"/>
</dbReference>
<name>A0ABS3E1Y5_9GAMM</name>
<sequence>MITFNLNSIRRMADEGSFARGEDYFARGRVMEAYYDKETETYHGRVKGSARYVYRVELDVERGRLVGLCSCPVGLNCKHAVATALTLLHEEREPADATGDTAPSAQSQAPAWQHWLDELPAAPGTEPAPLEPGKHYLLYFLELDDKQQLRLTTKKAYLKKDGSWSQFKYFPVESTKLGWNRPSHLLDDDVTILQLVPRVNAAGRLGLIGEQGRRALMLLLDSGRFYFEDCALQRGPARRLSWQWQAQDGNTQQLRAQLEGIDDNGHWQLLPVAPPCYLDTENATIGDITTPLPAAQLQHLLAMPAVSKEELGLMAVQMRQKIPATQLPLPVEPRLETVTRHTPHITLVSCALDHLKLPALKLHFDYAGFPLPPAYSRHFDGPESTCEQGGTYYHIQRDLEAERQHCDAIYQQGLYLIPEELGGQEEVWLTDSHGPQDIPQRWRAFLKDTLPALEQQGWVIDTDPSYQFDTTRADIAMRLADSDSHWFEFGLDLTLADGRQFPIAELVEHWLEQDAPDELTINLDGDWVSVNTQPLQSIRGLLLDLLKEKKLGGAVRLPAFQAAQFDALAELDERKAPATRKMIAQLRDFSGLETVPVPKGLNATLRPYQQEGLNWLVFLQRYGFGGILADDMGLGKTLQTLALVQHMKETGALNRPALVIAPTSLTGNWQHEAARFTPDLRVTLIHGPQRAEAFTHINKSDLVITTYPLLVRDWERYSKRKFSVVALDEAQAIKNPTTQAAECVRRLKSETRLCLSGTPLENHLGELWSLMDFALPGLLGGRKTFNEAYRTPIENRGEFERQQELARRVRPFMLRRTKSEVVSELPPKTETIQYVELGRKQRALYESVRISMEKRIRELVARQGIARSHIEFLDALLKLRQTCIDPRLVKLDKAAGIQESAKMEWLQESLPQLLEEGRNILIFSQFTEVLKLVEAQLQDTHIDYTKLTGQTRKRQQAIDSFQNGEVRVFLISLKAGGAGLNLTAADVVIHLDPWWNPAVENQATDRAHRIGQDKPVFVYKLVAENTVEERIHQMQQQKQALADALFDAAASSGLPKDKDALLSLLGADH</sequence>
<dbReference type="CDD" id="cd18012">
    <property type="entry name" value="DEXQc_arch_SWI2_SNF2"/>
    <property type="match status" value="1"/>
</dbReference>
<dbReference type="Pfam" id="PF00176">
    <property type="entry name" value="SNF2-rel_dom"/>
    <property type="match status" value="1"/>
</dbReference>
<feature type="domain" description="Helicase ATP-binding" evidence="5">
    <location>
        <begin position="617"/>
        <end position="777"/>
    </location>
</feature>
<evidence type="ECO:0000256" key="2">
    <source>
        <dbReference type="ARBA" id="ARBA00022806"/>
    </source>
</evidence>
<dbReference type="CDD" id="cd18793">
    <property type="entry name" value="SF2_C_SNF"/>
    <property type="match status" value="1"/>
</dbReference>
<feature type="domain" description="SWIM-type" evidence="4">
    <location>
        <begin position="54"/>
        <end position="88"/>
    </location>
</feature>
<gene>
    <name evidence="7" type="ORF">JF535_00415</name>
</gene>
<dbReference type="InterPro" id="IPR049730">
    <property type="entry name" value="SNF2/RAD54-like_C"/>
</dbReference>
<dbReference type="InterPro" id="IPR014001">
    <property type="entry name" value="Helicase_ATP-bd"/>
</dbReference>
<evidence type="ECO:0000259" key="6">
    <source>
        <dbReference type="PROSITE" id="PS51194"/>
    </source>
</evidence>
<dbReference type="Pfam" id="PF00271">
    <property type="entry name" value="Helicase_C"/>
    <property type="match status" value="1"/>
</dbReference>
<dbReference type="PROSITE" id="PS51194">
    <property type="entry name" value="HELICASE_CTER"/>
    <property type="match status" value="1"/>
</dbReference>
<dbReference type="Proteomes" id="UP000664293">
    <property type="component" value="Unassembled WGS sequence"/>
</dbReference>
<proteinExistence type="predicted"/>
<keyword evidence="2 7" id="KW-0067">ATP-binding</keyword>
<evidence type="ECO:0000259" key="5">
    <source>
        <dbReference type="PROSITE" id="PS51192"/>
    </source>
</evidence>
<keyword evidence="3" id="KW-0862">Zinc</keyword>
<organism evidence="7 8">
    <name type="scientific">Microbulbifer salipaludis</name>
    <dbReference type="NCBI Taxonomy" id="187980"/>
    <lineage>
        <taxon>Bacteria</taxon>
        <taxon>Pseudomonadati</taxon>
        <taxon>Pseudomonadota</taxon>
        <taxon>Gammaproteobacteria</taxon>
        <taxon>Cellvibrionales</taxon>
        <taxon>Microbulbiferaceae</taxon>
        <taxon>Microbulbifer</taxon>
    </lineage>
</organism>
<keyword evidence="2 7" id="KW-0547">Nucleotide-binding</keyword>
<dbReference type="SUPFAM" id="SSF52540">
    <property type="entry name" value="P-loop containing nucleoside triphosphate hydrolases"/>
    <property type="match status" value="2"/>
</dbReference>
<dbReference type="Gene3D" id="3.40.50.10810">
    <property type="entry name" value="Tandem AAA-ATPase domain"/>
    <property type="match status" value="1"/>
</dbReference>
<keyword evidence="2 7" id="KW-0347">Helicase</keyword>
<keyword evidence="3" id="KW-0863">Zinc-finger</keyword>
<dbReference type="GO" id="GO:0004386">
    <property type="term" value="F:helicase activity"/>
    <property type="evidence" value="ECO:0007669"/>
    <property type="project" value="UniProtKB-KW"/>
</dbReference>
<dbReference type="InterPro" id="IPR001650">
    <property type="entry name" value="Helicase_C-like"/>
</dbReference>